<evidence type="ECO:0000313" key="10">
    <source>
        <dbReference type="Proteomes" id="UP000255168"/>
    </source>
</evidence>
<feature type="transmembrane region" description="Helical" evidence="6">
    <location>
        <begin position="7"/>
        <end position="26"/>
    </location>
</feature>
<dbReference type="Pfam" id="PF00892">
    <property type="entry name" value="EamA"/>
    <property type="match status" value="2"/>
</dbReference>
<evidence type="ECO:0000313" key="11">
    <source>
        <dbReference type="Proteomes" id="UP000256710"/>
    </source>
</evidence>
<feature type="transmembrane region" description="Helical" evidence="6">
    <location>
        <begin position="198"/>
        <end position="217"/>
    </location>
</feature>
<dbReference type="PANTHER" id="PTHR32322">
    <property type="entry name" value="INNER MEMBRANE TRANSPORTER"/>
    <property type="match status" value="1"/>
</dbReference>
<feature type="transmembrane region" description="Helical" evidence="6">
    <location>
        <begin position="155"/>
        <end position="177"/>
    </location>
</feature>
<feature type="domain" description="EamA" evidence="7">
    <location>
        <begin position="13"/>
        <end position="141"/>
    </location>
</feature>
<name>A0A375HLW7_9BURK</name>
<dbReference type="EMBL" id="OFTC01000036">
    <property type="protein sequence ID" value="SOZ39091.1"/>
    <property type="molecule type" value="Genomic_DNA"/>
</dbReference>
<dbReference type="InterPro" id="IPR037185">
    <property type="entry name" value="EmrE-like"/>
</dbReference>
<reference evidence="10 11" key="1">
    <citation type="submission" date="2018-01" db="EMBL/GenBank/DDBJ databases">
        <authorList>
            <person name="Clerissi C."/>
        </authorList>
    </citation>
    <scope>NUCLEOTIDE SEQUENCE [LARGE SCALE GENOMIC DNA]</scope>
    <source>
        <strain evidence="8">Cupriavidus taiwanensis STM 6082</strain>
        <strain evidence="9">Cupriavidus taiwanensis STM 6160</strain>
        <plasmid evidence="9">II</plasmid>
        <plasmid evidence="10">ii</plasmid>
    </source>
</reference>
<geneLocation type="plasmid" evidence="9">
    <name>II</name>
</geneLocation>
<feature type="transmembrane region" description="Helical" evidence="6">
    <location>
        <begin position="279"/>
        <end position="295"/>
    </location>
</feature>
<evidence type="ECO:0000259" key="7">
    <source>
        <dbReference type="Pfam" id="PF00892"/>
    </source>
</evidence>
<evidence type="ECO:0000256" key="1">
    <source>
        <dbReference type="ARBA" id="ARBA00004141"/>
    </source>
</evidence>
<feature type="domain" description="EamA" evidence="7">
    <location>
        <begin position="161"/>
        <end position="294"/>
    </location>
</feature>
<keyword evidence="11" id="KW-1185">Reference proteome</keyword>
<dbReference type="InterPro" id="IPR050638">
    <property type="entry name" value="AA-Vitamin_Transporters"/>
</dbReference>
<accession>A0A375HLW7</accession>
<evidence type="ECO:0000256" key="6">
    <source>
        <dbReference type="SAM" id="Phobius"/>
    </source>
</evidence>
<sequence>MSQRSSTVAWLPAVAFVLIWSTGFIVGKAIVPLADTSLFLLGRFAVAALMFVGWSLAARAAWPQLREAPRHLLAGALMQGLYLCAGYGAIARGLPPAIMALLGALQPLLTALLAIPLLKELPSRRTWHGLVLGALGVALVVAPALQAGPQGAAGALAPGIVLLGVLAIGSITMGTLLQKTAIATCDLRASSAWQNLGAMLVAAAMVALQAAGAPLHWHGGPALWAGLAWAALGLSGAGTWLLVSLVRRGQAANAAALMFLAPPLAALQAWLLFGERLGAVQALGMAVAGAGVWLCQSRGRMRHAEAR</sequence>
<evidence type="ECO:0000313" key="8">
    <source>
        <dbReference type="EMBL" id="SOZ39091.1"/>
    </source>
</evidence>
<geneLocation type="plasmid" evidence="10">
    <name>ii</name>
</geneLocation>
<keyword evidence="4 6" id="KW-1133">Transmembrane helix</keyword>
<keyword evidence="5 6" id="KW-0472">Membrane</keyword>
<feature type="transmembrane region" description="Helical" evidence="6">
    <location>
        <begin position="38"/>
        <end position="60"/>
    </location>
</feature>
<feature type="transmembrane region" description="Helical" evidence="6">
    <location>
        <begin position="223"/>
        <end position="243"/>
    </location>
</feature>
<gene>
    <name evidence="8" type="ORF">CBM2605_B130388</name>
    <name evidence="9" type="ORF">CBM2607_MP10640</name>
</gene>
<dbReference type="AlphaFoldDB" id="A0A375HLW7"/>
<evidence type="ECO:0000256" key="4">
    <source>
        <dbReference type="ARBA" id="ARBA00022989"/>
    </source>
</evidence>
<evidence type="ECO:0000256" key="5">
    <source>
        <dbReference type="ARBA" id="ARBA00023136"/>
    </source>
</evidence>
<dbReference type="Proteomes" id="UP000256710">
    <property type="component" value="Unassembled WGS sequence"/>
</dbReference>
<evidence type="ECO:0000256" key="3">
    <source>
        <dbReference type="ARBA" id="ARBA00022692"/>
    </source>
</evidence>
<feature type="transmembrane region" description="Helical" evidence="6">
    <location>
        <begin position="97"/>
        <end position="118"/>
    </location>
</feature>
<evidence type="ECO:0000313" key="9">
    <source>
        <dbReference type="EMBL" id="SPD59238.1"/>
    </source>
</evidence>
<dbReference type="SUPFAM" id="SSF103481">
    <property type="entry name" value="Multidrug resistance efflux transporter EmrE"/>
    <property type="match status" value="2"/>
</dbReference>
<dbReference type="GO" id="GO:0016020">
    <property type="term" value="C:membrane"/>
    <property type="evidence" value="ECO:0007669"/>
    <property type="project" value="UniProtKB-SubCell"/>
</dbReference>
<feature type="transmembrane region" description="Helical" evidence="6">
    <location>
        <begin position="255"/>
        <end position="273"/>
    </location>
</feature>
<dbReference type="RefSeq" id="WP_018008281.1">
    <property type="nucleotide sequence ID" value="NZ_AQUR01000106.1"/>
</dbReference>
<protein>
    <recommendedName>
        <fullName evidence="7">EamA domain-containing protein</fullName>
    </recommendedName>
</protein>
<organism evidence="9 10">
    <name type="scientific">Cupriavidus neocaledonicus</name>
    <dbReference type="NCBI Taxonomy" id="1040979"/>
    <lineage>
        <taxon>Bacteria</taxon>
        <taxon>Pseudomonadati</taxon>
        <taxon>Pseudomonadota</taxon>
        <taxon>Betaproteobacteria</taxon>
        <taxon>Burkholderiales</taxon>
        <taxon>Burkholderiaceae</taxon>
        <taxon>Cupriavidus</taxon>
    </lineage>
</organism>
<dbReference type="InterPro" id="IPR000620">
    <property type="entry name" value="EamA_dom"/>
</dbReference>
<comment type="similarity">
    <text evidence="2">Belongs to the EamA transporter family.</text>
</comment>
<dbReference type="PANTHER" id="PTHR32322:SF2">
    <property type="entry name" value="EAMA DOMAIN-CONTAINING PROTEIN"/>
    <property type="match status" value="1"/>
</dbReference>
<comment type="subcellular location">
    <subcellularLocation>
        <location evidence="1">Membrane</location>
        <topology evidence="1">Multi-pass membrane protein</topology>
    </subcellularLocation>
</comment>
<keyword evidence="3 6" id="KW-0812">Transmembrane</keyword>
<keyword evidence="9" id="KW-0614">Plasmid</keyword>
<proteinExistence type="inferred from homology"/>
<dbReference type="Proteomes" id="UP000255168">
    <property type="component" value="Plasmid II"/>
</dbReference>
<feature type="transmembrane region" description="Helical" evidence="6">
    <location>
        <begin position="72"/>
        <end position="91"/>
    </location>
</feature>
<dbReference type="EMBL" id="LT984807">
    <property type="protein sequence ID" value="SPD59238.1"/>
    <property type="molecule type" value="Genomic_DNA"/>
</dbReference>
<evidence type="ECO:0000256" key="2">
    <source>
        <dbReference type="ARBA" id="ARBA00007362"/>
    </source>
</evidence>
<feature type="transmembrane region" description="Helical" evidence="6">
    <location>
        <begin position="130"/>
        <end position="149"/>
    </location>
</feature>